<organism evidence="1 2">
    <name type="scientific">Piscinibacter terrae</name>
    <dbReference type="NCBI Taxonomy" id="2496871"/>
    <lineage>
        <taxon>Bacteria</taxon>
        <taxon>Pseudomonadati</taxon>
        <taxon>Pseudomonadota</taxon>
        <taxon>Betaproteobacteria</taxon>
        <taxon>Burkholderiales</taxon>
        <taxon>Sphaerotilaceae</taxon>
        <taxon>Piscinibacter</taxon>
    </lineage>
</organism>
<keyword evidence="2" id="KW-1185">Reference proteome</keyword>
<reference evidence="1 2" key="2">
    <citation type="submission" date="2018-12" db="EMBL/GenBank/DDBJ databases">
        <title>Rhizobacter gummiphilus sp. nov., a rubber-degrading bacterium isolated from the soil of a botanical garden in Japan.</title>
        <authorList>
            <person name="Shunsuke S.S."/>
        </authorList>
    </citation>
    <scope>NUCLEOTIDE SEQUENCE [LARGE SCALE GENOMIC DNA]</scope>
    <source>
        <strain evidence="1 2">S-16</strain>
    </source>
</reference>
<reference evidence="1 2" key="1">
    <citation type="submission" date="2018-08" db="EMBL/GenBank/DDBJ databases">
        <authorList>
            <person name="Khan S.A."/>
            <person name="Jeon C.O."/>
            <person name="Chun B.H."/>
            <person name="Jeong S.E."/>
        </authorList>
    </citation>
    <scope>NUCLEOTIDE SEQUENCE [LARGE SCALE GENOMIC DNA]</scope>
    <source>
        <strain evidence="1 2">S-16</strain>
    </source>
</reference>
<dbReference type="AlphaFoldDB" id="A0A3N7HJJ7"/>
<evidence type="ECO:0000313" key="2">
    <source>
        <dbReference type="Proteomes" id="UP000267464"/>
    </source>
</evidence>
<accession>A0A3N7HJJ7</accession>
<dbReference type="Proteomes" id="UP000267464">
    <property type="component" value="Unassembled WGS sequence"/>
</dbReference>
<comment type="caution">
    <text evidence="1">The sequence shown here is derived from an EMBL/GenBank/DDBJ whole genome shotgun (WGS) entry which is preliminary data.</text>
</comment>
<gene>
    <name evidence="1" type="ORF">DZC73_27730</name>
</gene>
<dbReference type="EMBL" id="QUSW01000010">
    <property type="protein sequence ID" value="RQP21693.1"/>
    <property type="molecule type" value="Genomic_DNA"/>
</dbReference>
<proteinExistence type="predicted"/>
<evidence type="ECO:0000313" key="1">
    <source>
        <dbReference type="EMBL" id="RQP21693.1"/>
    </source>
</evidence>
<protein>
    <submittedName>
        <fullName evidence="1">Uncharacterized protein</fullName>
    </submittedName>
</protein>
<name>A0A3N7HJJ7_9BURK</name>
<sequence length="125" mass="13928">MEGLGHTLELSAADIVLGQELGGNAKQVIVRRVVLHVDDLCRVEIGTCFGPKGSQSFLHGLSNLEFIKRTMRASALRCLFDELGLSGMLDEPNSKQHMRRTRDVRDEVATVFRDEAWHGWRVPGA</sequence>